<dbReference type="Gene3D" id="3.50.50.60">
    <property type="entry name" value="FAD/NAD(P)-binding domain"/>
    <property type="match status" value="1"/>
</dbReference>
<comment type="caution">
    <text evidence="3">The sequence shown here is derived from an EMBL/GenBank/DDBJ whole genome shotgun (WGS) entry which is preliminary data.</text>
</comment>
<reference evidence="3 4" key="1">
    <citation type="submission" date="2023-02" db="EMBL/GenBank/DDBJ databases">
        <title>Study of novel species of the Microbacterium genus.</title>
        <authorList>
            <person name="Arroyo-Herrera I."/>
            <person name="Roman-Ponce B."/>
            <person name="Vasquez-Murrieta M.S."/>
        </authorList>
    </citation>
    <scope>NUCLEOTIDE SEQUENCE [LARGE SCALE GENOMIC DNA]</scope>
    <source>
        <strain evidence="3 4">NE1TT3</strain>
    </source>
</reference>
<dbReference type="PANTHER" id="PTHR13847:SF287">
    <property type="entry name" value="FAD-DEPENDENT OXIDOREDUCTASE DOMAIN-CONTAINING PROTEIN 1"/>
    <property type="match status" value="1"/>
</dbReference>
<dbReference type="Gene3D" id="3.30.9.10">
    <property type="entry name" value="D-Amino Acid Oxidase, subunit A, domain 2"/>
    <property type="match status" value="1"/>
</dbReference>
<organism evidence="3 4">
    <name type="scientific">Microbacterium thalli</name>
    <dbReference type="NCBI Taxonomy" id="3027921"/>
    <lineage>
        <taxon>Bacteria</taxon>
        <taxon>Bacillati</taxon>
        <taxon>Actinomycetota</taxon>
        <taxon>Actinomycetes</taxon>
        <taxon>Micrococcales</taxon>
        <taxon>Microbacteriaceae</taxon>
        <taxon>Microbacterium</taxon>
    </lineage>
</organism>
<dbReference type="Pfam" id="PF01266">
    <property type="entry name" value="DAO"/>
    <property type="match status" value="1"/>
</dbReference>
<accession>A0ABT5SLZ5</accession>
<keyword evidence="1" id="KW-0560">Oxidoreductase</keyword>
<dbReference type="EMBL" id="JAQZCI010000003">
    <property type="protein sequence ID" value="MDD7963032.1"/>
    <property type="molecule type" value="Genomic_DNA"/>
</dbReference>
<evidence type="ECO:0000256" key="1">
    <source>
        <dbReference type="ARBA" id="ARBA00023002"/>
    </source>
</evidence>
<proteinExistence type="predicted"/>
<dbReference type="RefSeq" id="WP_274264741.1">
    <property type="nucleotide sequence ID" value="NZ_JAQZCI010000003.1"/>
</dbReference>
<gene>
    <name evidence="3" type="ORF">PUW80_11815</name>
</gene>
<evidence type="ECO:0000259" key="2">
    <source>
        <dbReference type="Pfam" id="PF01266"/>
    </source>
</evidence>
<sequence length="388" mass="40284">MTRSTARPDILVIGAGIVGAAVAHFAAAAGFSVTVVERGSIAAGTTSRCEGNLLVSDKEVGPELELALHSQRIWRGELAEHAARWEFESKGGLVVAASTAGKSALDVLAQHQRGLGIRAEEVPDVAALHEIEPHLNPAMVGGVFYPDDAQVQPVLAAHHLLRLARDRGARLLTGVTVTGIRTRAGRVVGVDSSAGALDAGAVINCAGPWAGEIAALAGLDLPVLPRRGFVLVTEPVPITVHHKVYAAEYVQNVASSDAGLQVSSVVEGTPSGTILMGASRERVGFDATFSAEAVGRVARGGAELFPVLADVQILRTYSGFRPYCPDHLPVIGPDARLPGMWHAAGHEGAGIGLSVGTAQLIVQALRGEPTDLPLDAFRPERFADAVAA</sequence>
<evidence type="ECO:0000313" key="3">
    <source>
        <dbReference type="EMBL" id="MDD7963032.1"/>
    </source>
</evidence>
<protein>
    <submittedName>
        <fullName evidence="3">FAD-dependent oxidoreductase</fullName>
    </submittedName>
</protein>
<dbReference type="Proteomes" id="UP001218170">
    <property type="component" value="Unassembled WGS sequence"/>
</dbReference>
<dbReference type="SUPFAM" id="SSF54373">
    <property type="entry name" value="FAD-linked reductases, C-terminal domain"/>
    <property type="match status" value="1"/>
</dbReference>
<dbReference type="InterPro" id="IPR036188">
    <property type="entry name" value="FAD/NAD-bd_sf"/>
</dbReference>
<name>A0ABT5SLZ5_9MICO</name>
<dbReference type="PANTHER" id="PTHR13847">
    <property type="entry name" value="SARCOSINE DEHYDROGENASE-RELATED"/>
    <property type="match status" value="1"/>
</dbReference>
<dbReference type="InterPro" id="IPR006076">
    <property type="entry name" value="FAD-dep_OxRdtase"/>
</dbReference>
<keyword evidence="4" id="KW-1185">Reference proteome</keyword>
<dbReference type="SUPFAM" id="SSF51905">
    <property type="entry name" value="FAD/NAD(P)-binding domain"/>
    <property type="match status" value="1"/>
</dbReference>
<evidence type="ECO:0000313" key="4">
    <source>
        <dbReference type="Proteomes" id="UP001218170"/>
    </source>
</evidence>
<feature type="domain" description="FAD dependent oxidoreductase" evidence="2">
    <location>
        <begin position="9"/>
        <end position="363"/>
    </location>
</feature>